<dbReference type="Proteomes" id="UP000694392">
    <property type="component" value="Unplaced"/>
</dbReference>
<reference evidence="2" key="1">
    <citation type="submission" date="2025-08" db="UniProtKB">
        <authorList>
            <consortium name="Ensembl"/>
        </authorList>
    </citation>
    <scope>IDENTIFICATION</scope>
</reference>
<dbReference type="Ensembl" id="ENSSPUT00000007182.1">
    <property type="protein sequence ID" value="ENSSPUP00000006755.1"/>
    <property type="gene ID" value="ENSSPUG00000005211.1"/>
</dbReference>
<name>A0A8D0GIS6_SPHPU</name>
<proteinExistence type="predicted"/>
<sequence length="125" mass="14623">MIHLLAGLEDDGYQIIGHRSLSQHYSPGSGRNPPNSDDEENEPQIEKEEMELSLIMSQRWDSDIEEDTTKRRFHPRLEELWTQKETQASFQSPVFLPLQNVNLRNRKREKTGNTFSNYLKSLNHA</sequence>
<protein>
    <submittedName>
        <fullName evidence="2">Uncharacterized protein</fullName>
    </submittedName>
</protein>
<reference evidence="2" key="2">
    <citation type="submission" date="2025-09" db="UniProtKB">
        <authorList>
            <consortium name="Ensembl"/>
        </authorList>
    </citation>
    <scope>IDENTIFICATION</scope>
</reference>
<organism evidence="2 3">
    <name type="scientific">Sphenodon punctatus</name>
    <name type="common">Tuatara</name>
    <name type="synonym">Hatteria punctata</name>
    <dbReference type="NCBI Taxonomy" id="8508"/>
    <lineage>
        <taxon>Eukaryota</taxon>
        <taxon>Metazoa</taxon>
        <taxon>Chordata</taxon>
        <taxon>Craniata</taxon>
        <taxon>Vertebrata</taxon>
        <taxon>Euteleostomi</taxon>
        <taxon>Lepidosauria</taxon>
        <taxon>Sphenodontia</taxon>
        <taxon>Sphenodontidae</taxon>
        <taxon>Sphenodon</taxon>
    </lineage>
</organism>
<dbReference type="AlphaFoldDB" id="A0A8D0GIS6"/>
<keyword evidence="3" id="KW-1185">Reference proteome</keyword>
<accession>A0A8D0GIS6</accession>
<feature type="region of interest" description="Disordered" evidence="1">
    <location>
        <begin position="19"/>
        <end position="46"/>
    </location>
</feature>
<evidence type="ECO:0000256" key="1">
    <source>
        <dbReference type="SAM" id="MobiDB-lite"/>
    </source>
</evidence>
<feature type="compositionally biased region" description="Acidic residues" evidence="1">
    <location>
        <begin position="36"/>
        <end position="46"/>
    </location>
</feature>
<evidence type="ECO:0000313" key="2">
    <source>
        <dbReference type="Ensembl" id="ENSSPUP00000006755.1"/>
    </source>
</evidence>
<evidence type="ECO:0000313" key="3">
    <source>
        <dbReference type="Proteomes" id="UP000694392"/>
    </source>
</evidence>